<feature type="region of interest" description="Disordered" evidence="1">
    <location>
        <begin position="1"/>
        <end position="44"/>
    </location>
</feature>
<evidence type="ECO:0000313" key="3">
    <source>
        <dbReference type="Proteomes" id="UP001153076"/>
    </source>
</evidence>
<organism evidence="2 3">
    <name type="scientific">Carnegiea gigantea</name>
    <dbReference type="NCBI Taxonomy" id="171969"/>
    <lineage>
        <taxon>Eukaryota</taxon>
        <taxon>Viridiplantae</taxon>
        <taxon>Streptophyta</taxon>
        <taxon>Embryophyta</taxon>
        <taxon>Tracheophyta</taxon>
        <taxon>Spermatophyta</taxon>
        <taxon>Magnoliopsida</taxon>
        <taxon>eudicotyledons</taxon>
        <taxon>Gunneridae</taxon>
        <taxon>Pentapetalae</taxon>
        <taxon>Caryophyllales</taxon>
        <taxon>Cactineae</taxon>
        <taxon>Cactaceae</taxon>
        <taxon>Cactoideae</taxon>
        <taxon>Echinocereeae</taxon>
        <taxon>Carnegiea</taxon>
    </lineage>
</organism>
<protein>
    <submittedName>
        <fullName evidence="2">Uncharacterized protein</fullName>
    </submittedName>
</protein>
<evidence type="ECO:0000313" key="2">
    <source>
        <dbReference type="EMBL" id="KAJ8426379.1"/>
    </source>
</evidence>
<feature type="region of interest" description="Disordered" evidence="1">
    <location>
        <begin position="159"/>
        <end position="185"/>
    </location>
</feature>
<dbReference type="EMBL" id="JAKOGI010001300">
    <property type="protein sequence ID" value="KAJ8426379.1"/>
    <property type="molecule type" value="Genomic_DNA"/>
</dbReference>
<keyword evidence="3" id="KW-1185">Reference proteome</keyword>
<dbReference type="Proteomes" id="UP001153076">
    <property type="component" value="Unassembled WGS sequence"/>
</dbReference>
<accession>A0A9Q1JKB1</accession>
<feature type="compositionally biased region" description="Basic and acidic residues" evidence="1">
    <location>
        <begin position="1"/>
        <end position="30"/>
    </location>
</feature>
<reference evidence="2" key="1">
    <citation type="submission" date="2022-04" db="EMBL/GenBank/DDBJ databases">
        <title>Carnegiea gigantea Genome sequencing and assembly v2.</title>
        <authorList>
            <person name="Copetti D."/>
            <person name="Sanderson M.J."/>
            <person name="Burquez A."/>
            <person name="Wojciechowski M.F."/>
        </authorList>
    </citation>
    <scope>NUCLEOTIDE SEQUENCE</scope>
    <source>
        <strain evidence="2">SGP5-SGP5p</strain>
        <tissue evidence="2">Aerial part</tissue>
    </source>
</reference>
<dbReference type="OrthoDB" id="1933196at2759"/>
<comment type="caution">
    <text evidence="2">The sequence shown here is derived from an EMBL/GenBank/DDBJ whole genome shotgun (WGS) entry which is preliminary data.</text>
</comment>
<dbReference type="AlphaFoldDB" id="A0A9Q1JKB1"/>
<dbReference type="PANTHER" id="PTHR35500:SF1">
    <property type="entry name" value="OS03G0108700 PROTEIN"/>
    <property type="match status" value="1"/>
</dbReference>
<sequence length="185" mass="21768">MNVMESREEAVRKRKMEDMERHENEDRDANEVTGEADDGMNFSGSEEMNLGIARILEKVERFNQLVSEILESGKSVFSKLSEEFEERVLMIHKEQMEKWQEEIKVLRMIDVTNEEMNARLDNVKCLLQTVHISQEMIKKNPRVRKHSLIEQVKTPISHQMPKSQLGMKVDRHSPTKNRKREEMGS</sequence>
<dbReference type="PANTHER" id="PTHR35500">
    <property type="entry name" value="OS03G0108700 PROTEIN"/>
    <property type="match status" value="1"/>
</dbReference>
<gene>
    <name evidence="2" type="ORF">Cgig2_000574</name>
</gene>
<name>A0A9Q1JKB1_9CARY</name>
<proteinExistence type="predicted"/>
<evidence type="ECO:0000256" key="1">
    <source>
        <dbReference type="SAM" id="MobiDB-lite"/>
    </source>
</evidence>
<feature type="compositionally biased region" description="Basic and acidic residues" evidence="1">
    <location>
        <begin position="168"/>
        <end position="185"/>
    </location>
</feature>